<dbReference type="SUPFAM" id="SSF56784">
    <property type="entry name" value="HAD-like"/>
    <property type="match status" value="1"/>
</dbReference>
<dbReference type="EMBL" id="JAPMXC010000002">
    <property type="protein sequence ID" value="MCY0388030.1"/>
    <property type="molecule type" value="Genomic_DNA"/>
</dbReference>
<evidence type="ECO:0000313" key="3">
    <source>
        <dbReference type="Proteomes" id="UP001082899"/>
    </source>
</evidence>
<dbReference type="InterPro" id="IPR023214">
    <property type="entry name" value="HAD_sf"/>
</dbReference>
<name>A0ABT3ZND4_9BURK</name>
<dbReference type="SFLD" id="SFLDG01140">
    <property type="entry name" value="C2.B:_Phosphomannomutase_and_P"/>
    <property type="match status" value="1"/>
</dbReference>
<dbReference type="GO" id="GO:0016787">
    <property type="term" value="F:hydrolase activity"/>
    <property type="evidence" value="ECO:0007669"/>
    <property type="project" value="UniProtKB-KW"/>
</dbReference>
<gene>
    <name evidence="2" type="ORF">OVY01_12440</name>
</gene>
<dbReference type="Proteomes" id="UP001082899">
    <property type="component" value="Unassembled WGS sequence"/>
</dbReference>
<dbReference type="SFLD" id="SFLDS00003">
    <property type="entry name" value="Haloacid_Dehalogenase"/>
    <property type="match status" value="1"/>
</dbReference>
<dbReference type="InterPro" id="IPR000150">
    <property type="entry name" value="Cof"/>
</dbReference>
<dbReference type="PANTHER" id="PTHR10000">
    <property type="entry name" value="PHOSPHOSERINE PHOSPHATASE"/>
    <property type="match status" value="1"/>
</dbReference>
<dbReference type="InterPro" id="IPR036412">
    <property type="entry name" value="HAD-like_sf"/>
</dbReference>
<dbReference type="RefSeq" id="WP_267847913.1">
    <property type="nucleotide sequence ID" value="NZ_JAPMXC010000002.1"/>
</dbReference>
<dbReference type="CDD" id="cd07516">
    <property type="entry name" value="HAD_Pase"/>
    <property type="match status" value="1"/>
</dbReference>
<organism evidence="2 3">
    <name type="scientific">Robbsia betulipollinis</name>
    <dbReference type="NCBI Taxonomy" id="2981849"/>
    <lineage>
        <taxon>Bacteria</taxon>
        <taxon>Pseudomonadati</taxon>
        <taxon>Pseudomonadota</taxon>
        <taxon>Betaproteobacteria</taxon>
        <taxon>Burkholderiales</taxon>
        <taxon>Burkholderiaceae</taxon>
        <taxon>Robbsia</taxon>
    </lineage>
</organism>
<sequence length="310" mass="32813">MSPDDHSHPPSAPRSANPTAADRPALRTDQEIRDAGLAPPARRISAVISDIDGTLVRPDKSLAPATVAAVRALQAAGIPFSLASARPPRGLLGYLNELGITAPLAAYNGGNIVSPSLDVLESHPIPAALARRVLDMLEAQGIDAWVFTRGAWQIRRRDGDYVDHEEQTIGYGPTLVERFDDLSSVDKIVGPCVDVAHLAEVDRDMRAALGDALTIGLSQVYYLDITHPDANKGQAVRGIARQLGVPVTEVAVLGDMANDVAMFREAGLAIAMGQAREDVRAHAHAVTLSNADDGVAAAIHALILPRVQRG</sequence>
<feature type="region of interest" description="Disordered" evidence="1">
    <location>
        <begin position="1"/>
        <end position="27"/>
    </location>
</feature>
<accession>A0ABT3ZND4</accession>
<dbReference type="Gene3D" id="3.30.1240.10">
    <property type="match status" value="1"/>
</dbReference>
<protein>
    <submittedName>
        <fullName evidence="2">Cof-type HAD-IIB family hydrolase</fullName>
    </submittedName>
</protein>
<dbReference type="Pfam" id="PF08282">
    <property type="entry name" value="Hydrolase_3"/>
    <property type="match status" value="1"/>
</dbReference>
<reference evidence="2" key="1">
    <citation type="submission" date="2022-11" db="EMBL/GenBank/DDBJ databases">
        <title>Robbsia betulipollinis sp. nov., isolated from pollen of birch (Betula pendula).</title>
        <authorList>
            <person name="Shi H."/>
            <person name="Ambika Manirajan B."/>
            <person name="Ratering S."/>
            <person name="Geissler-Plaum R."/>
            <person name="Schnell S."/>
        </authorList>
    </citation>
    <scope>NUCLEOTIDE SEQUENCE</scope>
    <source>
        <strain evidence="2">Bb-Pol-6</strain>
    </source>
</reference>
<dbReference type="NCBIfam" id="TIGR01484">
    <property type="entry name" value="HAD-SF-IIB"/>
    <property type="match status" value="1"/>
</dbReference>
<dbReference type="PANTHER" id="PTHR10000:SF8">
    <property type="entry name" value="HAD SUPERFAMILY HYDROLASE-LIKE, TYPE 3"/>
    <property type="match status" value="1"/>
</dbReference>
<dbReference type="NCBIfam" id="TIGR00099">
    <property type="entry name" value="Cof-subfamily"/>
    <property type="match status" value="1"/>
</dbReference>
<comment type="caution">
    <text evidence="2">The sequence shown here is derived from an EMBL/GenBank/DDBJ whole genome shotgun (WGS) entry which is preliminary data.</text>
</comment>
<evidence type="ECO:0000256" key="1">
    <source>
        <dbReference type="SAM" id="MobiDB-lite"/>
    </source>
</evidence>
<evidence type="ECO:0000313" key="2">
    <source>
        <dbReference type="EMBL" id="MCY0388030.1"/>
    </source>
</evidence>
<keyword evidence="2" id="KW-0378">Hydrolase</keyword>
<proteinExistence type="predicted"/>
<dbReference type="Gene3D" id="3.40.50.1000">
    <property type="entry name" value="HAD superfamily/HAD-like"/>
    <property type="match status" value="1"/>
</dbReference>
<dbReference type="InterPro" id="IPR006379">
    <property type="entry name" value="HAD-SF_hydro_IIB"/>
</dbReference>
<keyword evidence="3" id="KW-1185">Reference proteome</keyword>